<dbReference type="SUPFAM" id="SSF52540">
    <property type="entry name" value="P-loop containing nucleoside triphosphate hydrolases"/>
    <property type="match status" value="2"/>
</dbReference>
<dbReference type="EMBL" id="WCTM01000006">
    <property type="protein sequence ID" value="KAB4242165.1"/>
    <property type="molecule type" value="Genomic_DNA"/>
</dbReference>
<dbReference type="Proteomes" id="UP000431575">
    <property type="component" value="Unassembled WGS sequence"/>
</dbReference>
<dbReference type="GO" id="GO:0032259">
    <property type="term" value="P:methylation"/>
    <property type="evidence" value="ECO:0007669"/>
    <property type="project" value="UniProtKB-KW"/>
</dbReference>
<dbReference type="GO" id="GO:0009307">
    <property type="term" value="P:DNA restriction-modification system"/>
    <property type="evidence" value="ECO:0007669"/>
    <property type="project" value="UniProtKB-KW"/>
</dbReference>
<keyword evidence="2" id="KW-0680">Restriction system</keyword>
<keyword evidence="4" id="KW-0489">Methyltransferase</keyword>
<dbReference type="InterPro" id="IPR014001">
    <property type="entry name" value="Helicase_ATP-bd"/>
</dbReference>
<dbReference type="Gene3D" id="3.40.50.300">
    <property type="entry name" value="P-loop containing nucleotide triphosphate hydrolases"/>
    <property type="match status" value="2"/>
</dbReference>
<comment type="similarity">
    <text evidence="1">Belongs to the N(4)/N(6)-methyltransferase family.</text>
</comment>
<reference evidence="4 5" key="1">
    <citation type="journal article" date="2019" name="Nat. Med.">
        <title>A library of human gut bacterial isolates paired with longitudinal multiomics data enables mechanistic microbiome research.</title>
        <authorList>
            <person name="Poyet M."/>
            <person name="Groussin M."/>
            <person name="Gibbons S.M."/>
            <person name="Avila-Pacheco J."/>
            <person name="Jiang X."/>
            <person name="Kearney S.M."/>
            <person name="Perrotta A.R."/>
            <person name="Berdy B."/>
            <person name="Zhao S."/>
            <person name="Lieberman T.D."/>
            <person name="Swanson P.K."/>
            <person name="Smith M."/>
            <person name="Roesemann S."/>
            <person name="Alexander J.E."/>
            <person name="Rich S.A."/>
            <person name="Livny J."/>
            <person name="Vlamakis H."/>
            <person name="Clish C."/>
            <person name="Bullock K."/>
            <person name="Deik A."/>
            <person name="Scott J."/>
            <person name="Pierce K.A."/>
            <person name="Xavier R.J."/>
            <person name="Alm E.J."/>
        </authorList>
    </citation>
    <scope>NUCLEOTIDE SEQUENCE [LARGE SCALE GENOMIC DNA]</scope>
    <source>
        <strain evidence="4 5">BIOML-A6</strain>
    </source>
</reference>
<feature type="domain" description="Helicase ATP-binding" evidence="3">
    <location>
        <begin position="484"/>
        <end position="644"/>
    </location>
</feature>
<evidence type="ECO:0000313" key="4">
    <source>
        <dbReference type="EMBL" id="KAB4242165.1"/>
    </source>
</evidence>
<dbReference type="CDD" id="cd02440">
    <property type="entry name" value="AdoMet_MTases"/>
    <property type="match status" value="1"/>
</dbReference>
<dbReference type="GO" id="GO:0003677">
    <property type="term" value="F:DNA binding"/>
    <property type="evidence" value="ECO:0007669"/>
    <property type="project" value="InterPro"/>
</dbReference>
<protein>
    <submittedName>
        <fullName evidence="4">N-6 DNA methylase</fullName>
    </submittedName>
</protein>
<accession>A0A4Q5EAL8</accession>
<sequence length="998" mass="116297">MYQIHPQKMSQTARRATNKKILAAIDSGSSEFSAETVYNSYTGHGGLHTLKQGDFASYSEYAEAKREQEMGQFFTPHEICRTMVDAACPQPTDMILDMCCGMGNFFNFLPNPYNAYGFDIDPDAVKVARFLYPKAHINVADIRTYEMEERFDILIGNPPFNLDFDGTPSQFYYCNKAYWMLNPAGLLLMIVPATFLKDEFWDKTRINTINRDFSFIGQTKLPSDAFKRVGVAKFETKIMAFLRASKHIEMQPYHAEEFCTAEQLKERIAKGRGIREEIKLLLHQEISEETMSENREFEYRLKKYLYEIKTHKALQKHYDKSVALVSRFRNQRPPENCTVEEHKAWERRKLTCKKVLGVLRRYIRNQNIIPRKEVALVKTSYGFKLKGYAPHLLDRVEHTYSSLNDILIGEKALPALPEMSPRQREQYEVAERFIAKKRRAYELQSVKFTAMQRDTALDERIASLSFLNKEMQTCQFTALQQHDMGLVFQKRYALLNWQQGSGKTAVAYHYAKFRATQTKNTVVLAPSIAIHMTWEAFLQRHGEPFVTVSRPEHLKAVGPGMFVLVSLTMLGDLKSAFKTFMKRRSNKICLIFDESDEITNPYALRTRLTMELFRRAEFKLLATGTTTRNSIVELYSQLELMYNNSVNMICYASRVYFEDKERNILEKYNEHCLRPFPARGGAKLFRASFCPGKVTVFGVEKHNQDIYNQTHLSELIDKTIITRKFKEFAGDKYEIINYTVAPKEGERAVYRTIMEKFHEILYLYFNPMTDKRKESHLKIARQIQLLIKACSVPHKMSGYHGDSYPEKAKLIGRKLRYELRGKVAIGCTSLDAVAMYQEFLKEHFPQRPLFVIRGNVGFKTRQRLLDKFEKTMDGILVCTQQSLRSSVNVPSCEDIIIESLLWNIPRMEQFYFRFIRLDSEGMRHVYYITYEDSIEQNLMALVLAKERLNEFVKNGKITEESDIFEEFDISPDIIETLFRREKDEKGNLHISWGTQKVS</sequence>
<dbReference type="Pfam" id="PF00271">
    <property type="entry name" value="Helicase_C"/>
    <property type="match status" value="1"/>
</dbReference>
<dbReference type="AlphaFoldDB" id="A0A4Q5EAL8"/>
<dbReference type="RefSeq" id="WP_130080717.1">
    <property type="nucleotide sequence ID" value="NZ_RCXX01000005.1"/>
</dbReference>
<dbReference type="InterPro" id="IPR001650">
    <property type="entry name" value="Helicase_C-like"/>
</dbReference>
<evidence type="ECO:0000313" key="5">
    <source>
        <dbReference type="Proteomes" id="UP000431575"/>
    </source>
</evidence>
<dbReference type="Pfam" id="PF02384">
    <property type="entry name" value="N6_Mtase"/>
    <property type="match status" value="1"/>
</dbReference>
<dbReference type="InterPro" id="IPR002052">
    <property type="entry name" value="DNA_methylase_N6_adenine_CS"/>
</dbReference>
<dbReference type="PRINTS" id="PR00507">
    <property type="entry name" value="N12N6MTFRASE"/>
</dbReference>
<evidence type="ECO:0000256" key="1">
    <source>
        <dbReference type="ARBA" id="ARBA00006594"/>
    </source>
</evidence>
<name>A0A4Q5EAL8_BACUN</name>
<proteinExistence type="inferred from homology"/>
<evidence type="ECO:0000256" key="2">
    <source>
        <dbReference type="ARBA" id="ARBA00022747"/>
    </source>
</evidence>
<organism evidence="4 5">
    <name type="scientific">Bacteroides uniformis</name>
    <dbReference type="NCBI Taxonomy" id="820"/>
    <lineage>
        <taxon>Bacteria</taxon>
        <taxon>Pseudomonadati</taxon>
        <taxon>Bacteroidota</taxon>
        <taxon>Bacteroidia</taxon>
        <taxon>Bacteroidales</taxon>
        <taxon>Bacteroidaceae</taxon>
        <taxon>Bacteroides</taxon>
    </lineage>
</organism>
<dbReference type="InterPro" id="IPR029063">
    <property type="entry name" value="SAM-dependent_MTases_sf"/>
</dbReference>
<gene>
    <name evidence="4" type="ORF">GAP41_10980</name>
</gene>
<dbReference type="InterPro" id="IPR027417">
    <property type="entry name" value="P-loop_NTPase"/>
</dbReference>
<dbReference type="PROSITE" id="PS51192">
    <property type="entry name" value="HELICASE_ATP_BIND_1"/>
    <property type="match status" value="1"/>
</dbReference>
<comment type="caution">
    <text evidence="4">The sequence shown here is derived from an EMBL/GenBank/DDBJ whole genome shotgun (WGS) entry which is preliminary data.</text>
</comment>
<dbReference type="InterPro" id="IPR003356">
    <property type="entry name" value="DNA_methylase_A-5"/>
</dbReference>
<dbReference type="GO" id="GO:0008170">
    <property type="term" value="F:N-methyltransferase activity"/>
    <property type="evidence" value="ECO:0007669"/>
    <property type="project" value="InterPro"/>
</dbReference>
<evidence type="ECO:0000259" key="3">
    <source>
        <dbReference type="PROSITE" id="PS51192"/>
    </source>
</evidence>
<dbReference type="SUPFAM" id="SSF53335">
    <property type="entry name" value="S-adenosyl-L-methionine-dependent methyltransferases"/>
    <property type="match status" value="1"/>
</dbReference>
<dbReference type="Gene3D" id="3.40.50.150">
    <property type="entry name" value="Vaccinia Virus protein VP39"/>
    <property type="match status" value="1"/>
</dbReference>
<dbReference type="PROSITE" id="PS00092">
    <property type="entry name" value="N6_MTASE"/>
    <property type="match status" value="1"/>
</dbReference>
<keyword evidence="4" id="KW-0808">Transferase</keyword>